<reference evidence="1 2" key="1">
    <citation type="submission" date="2019-03" db="EMBL/GenBank/DDBJ databases">
        <title>Single cell metagenomics reveals metabolic interactions within the superorganism composed of flagellate Streblomastix strix and complex community of Bacteroidetes bacteria on its surface.</title>
        <authorList>
            <person name="Treitli S.C."/>
            <person name="Kolisko M."/>
            <person name="Husnik F."/>
            <person name="Keeling P."/>
            <person name="Hampl V."/>
        </authorList>
    </citation>
    <scope>NUCLEOTIDE SEQUENCE [LARGE SCALE GENOMIC DNA]</scope>
    <source>
        <strain evidence="1">ST1C</strain>
    </source>
</reference>
<dbReference type="AlphaFoldDB" id="A0A5J4WWJ7"/>
<sequence length="210" mass="24518">MKKIINEEEEEVLLMMIKEGITKKEIKEFIVFEFIVMMERKKENFESVINFSSKIQNYNFNSDCYYYKGEQGIALDIEQGDYYGYGDDGDLIVVADAEANKNEFYLLRSYFSCVARAYTMDYYSSVQSFFVIIYYSIMQIKTDTIKQMKMEHNYCKGGVTERVYEGVIEVDEEKVGEPGDFGALTNLKDLPFDNDSGYLICIQCNPEQWP</sequence>
<comment type="caution">
    <text evidence="1">The sequence shown here is derived from an EMBL/GenBank/DDBJ whole genome shotgun (WGS) entry which is preliminary data.</text>
</comment>
<name>A0A5J4WWJ7_9EUKA</name>
<dbReference type="Proteomes" id="UP000324800">
    <property type="component" value="Unassembled WGS sequence"/>
</dbReference>
<proteinExistence type="predicted"/>
<evidence type="ECO:0000313" key="1">
    <source>
        <dbReference type="EMBL" id="KAA6398916.1"/>
    </source>
</evidence>
<gene>
    <name evidence="1" type="ORF">EZS28_005555</name>
</gene>
<protein>
    <submittedName>
        <fullName evidence="1">Uncharacterized protein</fullName>
    </submittedName>
</protein>
<evidence type="ECO:0000313" key="2">
    <source>
        <dbReference type="Proteomes" id="UP000324800"/>
    </source>
</evidence>
<dbReference type="EMBL" id="SNRW01000854">
    <property type="protein sequence ID" value="KAA6398916.1"/>
    <property type="molecule type" value="Genomic_DNA"/>
</dbReference>
<accession>A0A5J4WWJ7</accession>
<organism evidence="1 2">
    <name type="scientific">Streblomastix strix</name>
    <dbReference type="NCBI Taxonomy" id="222440"/>
    <lineage>
        <taxon>Eukaryota</taxon>
        <taxon>Metamonada</taxon>
        <taxon>Preaxostyla</taxon>
        <taxon>Oxymonadida</taxon>
        <taxon>Streblomastigidae</taxon>
        <taxon>Streblomastix</taxon>
    </lineage>
</organism>